<sequence>MKDTLSQSARAEAIFQTARDASESEGIARFRANAFAQYETLPVPTFERSNLVHRSLSAFRVESAPAPGAWEALAAEMIGAGDEHPLIVLVDGHVAKTRGLTSSGVIVTDLKTALMEHTALVERYLGTVVSMDENQLIALNTALFRNGAFVYLPRNAVLAQPIQLIAVTTQGGYGTFPRNLIVAEEQSQVTFLDAYLTEADISEDLHVGVTEVVAKQGASVRVGTIHEFSKDTTGIVLRRASVARSANVQWVLGEIGDGYSVVEFGSRLVGEGSSSTSHAIALGSGRSHMDITSKMVHIGKFSESDTTARGVMQDQANAVYRGVTQILKGASGANGQQAEKLLMLSPESRADAIPMLLIDENDVKCGHAASVGQINEDQLFYLMSRGLSEATAKRMIVWGFIDPVLAELPLDGVRRAVESVLERKLV</sequence>
<dbReference type="InterPro" id="IPR055346">
    <property type="entry name" value="Fe-S_cluster_assembly_SufBD"/>
</dbReference>
<dbReference type="RefSeq" id="WP_079290838.1">
    <property type="nucleotide sequence ID" value="NZ_MWPS01000026.1"/>
</dbReference>
<dbReference type="InterPro" id="IPR000825">
    <property type="entry name" value="SUF_FeS_clus_asmbl_SufBD_core"/>
</dbReference>
<dbReference type="GO" id="GO:0016226">
    <property type="term" value="P:iron-sulfur cluster assembly"/>
    <property type="evidence" value="ECO:0007669"/>
    <property type="project" value="InterPro"/>
</dbReference>
<dbReference type="NCBIfam" id="TIGR01981">
    <property type="entry name" value="sufD"/>
    <property type="match status" value="1"/>
</dbReference>
<dbReference type="InterPro" id="IPR011542">
    <property type="entry name" value="SUF_FeS_clus_asmbl_SufD"/>
</dbReference>
<dbReference type="InterPro" id="IPR037284">
    <property type="entry name" value="SUF_FeS_clus_asmbl_SufBD_sf"/>
</dbReference>
<dbReference type="EMBL" id="MWPS01000026">
    <property type="protein sequence ID" value="OPG15794.1"/>
    <property type="molecule type" value="Genomic_DNA"/>
</dbReference>
<dbReference type="Pfam" id="PF01458">
    <property type="entry name" value="SUFBD_core"/>
    <property type="match status" value="1"/>
</dbReference>
<reference evidence="4 5" key="1">
    <citation type="submission" date="2017-02" db="EMBL/GenBank/DDBJ databases">
        <title>Draft genome of Acidibacillus ferrooxidans Huett2.</title>
        <authorList>
            <person name="Schopf S."/>
        </authorList>
    </citation>
    <scope>NUCLEOTIDE SEQUENCE [LARGE SCALE GENOMIC DNA]</scope>
    <source>
        <strain evidence="4 5">Huett2</strain>
    </source>
</reference>
<dbReference type="SUPFAM" id="SSF101960">
    <property type="entry name" value="Stabilizer of iron transporter SufD"/>
    <property type="match status" value="1"/>
</dbReference>
<protein>
    <submittedName>
        <fullName evidence="4">Fe-S cluster assembly protein SufD</fullName>
    </submittedName>
</protein>
<dbReference type="PANTHER" id="PTHR30508:SF1">
    <property type="entry name" value="UPF0051 PROTEIN ABCI8, CHLOROPLASTIC-RELATED"/>
    <property type="match status" value="1"/>
</dbReference>
<gene>
    <name evidence="4" type="ORF">B2M26_09260</name>
</gene>
<organism evidence="4 5">
    <name type="scientific">Ferroacidibacillus organovorans</name>
    <dbReference type="NCBI Taxonomy" id="1765683"/>
    <lineage>
        <taxon>Bacteria</taxon>
        <taxon>Bacillati</taxon>
        <taxon>Bacillota</taxon>
        <taxon>Bacilli</taxon>
        <taxon>Bacillales</taxon>
        <taxon>Alicyclobacillaceae</taxon>
        <taxon>Ferroacidibacillus</taxon>
    </lineage>
</organism>
<keyword evidence="5" id="KW-1185">Reference proteome</keyword>
<name>A0A1V4ESR5_9BACL</name>
<comment type="similarity">
    <text evidence="1">Belongs to the iron-sulfur cluster assembly SufBD family.</text>
</comment>
<dbReference type="Proteomes" id="UP000190229">
    <property type="component" value="Unassembled WGS sequence"/>
</dbReference>
<dbReference type="InterPro" id="IPR045595">
    <property type="entry name" value="SufBD_N"/>
</dbReference>
<feature type="domain" description="SUF system FeS cluster assembly SufBD core" evidence="2">
    <location>
        <begin position="170"/>
        <end position="400"/>
    </location>
</feature>
<feature type="domain" description="SUF system FeS cluster assembly SufBD N-terminal" evidence="3">
    <location>
        <begin position="101"/>
        <end position="164"/>
    </location>
</feature>
<evidence type="ECO:0000313" key="4">
    <source>
        <dbReference type="EMBL" id="OPG15794.1"/>
    </source>
</evidence>
<accession>A0A1V4ESR5</accession>
<evidence type="ECO:0000259" key="3">
    <source>
        <dbReference type="Pfam" id="PF19295"/>
    </source>
</evidence>
<dbReference type="AlphaFoldDB" id="A0A1V4ESR5"/>
<comment type="caution">
    <text evidence="4">The sequence shown here is derived from an EMBL/GenBank/DDBJ whole genome shotgun (WGS) entry which is preliminary data.</text>
</comment>
<evidence type="ECO:0000259" key="2">
    <source>
        <dbReference type="Pfam" id="PF01458"/>
    </source>
</evidence>
<dbReference type="PANTHER" id="PTHR30508">
    <property type="entry name" value="FES CLUSTER ASSEMBLY PROTEIN SUF"/>
    <property type="match status" value="1"/>
</dbReference>
<dbReference type="Pfam" id="PF19295">
    <property type="entry name" value="SufBD_N"/>
    <property type="match status" value="1"/>
</dbReference>
<evidence type="ECO:0000313" key="5">
    <source>
        <dbReference type="Proteomes" id="UP000190229"/>
    </source>
</evidence>
<evidence type="ECO:0000256" key="1">
    <source>
        <dbReference type="ARBA" id="ARBA00043967"/>
    </source>
</evidence>
<proteinExistence type="inferred from homology"/>